<reference evidence="1" key="1">
    <citation type="journal article" date="2021" name="PeerJ">
        <title>Extensive microbial diversity within the chicken gut microbiome revealed by metagenomics and culture.</title>
        <authorList>
            <person name="Gilroy R."/>
            <person name="Ravi A."/>
            <person name="Getino M."/>
            <person name="Pursley I."/>
            <person name="Horton D.L."/>
            <person name="Alikhan N.F."/>
            <person name="Baker D."/>
            <person name="Gharbi K."/>
            <person name="Hall N."/>
            <person name="Watson M."/>
            <person name="Adriaenssens E.M."/>
            <person name="Foster-Nyarko E."/>
            <person name="Jarju S."/>
            <person name="Secka A."/>
            <person name="Antonio M."/>
            <person name="Oren A."/>
            <person name="Chaudhuri R.R."/>
            <person name="La Ragione R."/>
            <person name="Hildebrand F."/>
            <person name="Pallen M.J."/>
        </authorList>
    </citation>
    <scope>NUCLEOTIDE SEQUENCE</scope>
    <source>
        <strain evidence="1">CHK186-16707</strain>
    </source>
</reference>
<organism evidence="1 2">
    <name type="scientific">Candidatus Mailhella merdigallinarum</name>
    <dbReference type="NCBI Taxonomy" id="2838658"/>
    <lineage>
        <taxon>Bacteria</taxon>
        <taxon>Pseudomonadati</taxon>
        <taxon>Thermodesulfobacteriota</taxon>
        <taxon>Desulfovibrionia</taxon>
        <taxon>Desulfovibrionales</taxon>
        <taxon>Desulfovibrionaceae</taxon>
        <taxon>Mailhella</taxon>
    </lineage>
</organism>
<dbReference type="Proteomes" id="UP000824225">
    <property type="component" value="Unassembled WGS sequence"/>
</dbReference>
<name>A0A9D2HD20_9BACT</name>
<dbReference type="EMBL" id="DXAN01000003">
    <property type="protein sequence ID" value="HJA07810.1"/>
    <property type="molecule type" value="Genomic_DNA"/>
</dbReference>
<evidence type="ECO:0000313" key="2">
    <source>
        <dbReference type="Proteomes" id="UP000824225"/>
    </source>
</evidence>
<evidence type="ECO:0000313" key="1">
    <source>
        <dbReference type="EMBL" id="HJA07810.1"/>
    </source>
</evidence>
<reference evidence="1" key="2">
    <citation type="submission" date="2021-04" db="EMBL/GenBank/DDBJ databases">
        <authorList>
            <person name="Gilroy R."/>
        </authorList>
    </citation>
    <scope>NUCLEOTIDE SEQUENCE</scope>
    <source>
        <strain evidence="1">CHK186-16707</strain>
    </source>
</reference>
<sequence>MMAQAVEGPELERQARRLAEADNGGTILAHFAILAGEKIWVARKVFMPPVHLPAQQLFHQGAYAYGKRFSALGIAQTEDRMLRPHLAV</sequence>
<gene>
    <name evidence="1" type="ORF">H9962_01265</name>
</gene>
<proteinExistence type="predicted"/>
<comment type="caution">
    <text evidence="1">The sequence shown here is derived from an EMBL/GenBank/DDBJ whole genome shotgun (WGS) entry which is preliminary data.</text>
</comment>
<dbReference type="AlphaFoldDB" id="A0A9D2HD20"/>
<accession>A0A9D2HD20</accession>
<protein>
    <submittedName>
        <fullName evidence="1">Uncharacterized protein</fullName>
    </submittedName>
</protein>